<dbReference type="InterPro" id="IPR003594">
    <property type="entry name" value="HATPase_dom"/>
</dbReference>
<dbReference type="SMART" id="SM00387">
    <property type="entry name" value="HATPase_c"/>
    <property type="match status" value="1"/>
</dbReference>
<dbReference type="EMBL" id="RXPE01000002">
    <property type="protein sequence ID" value="RTR30257.1"/>
    <property type="molecule type" value="Genomic_DNA"/>
</dbReference>
<dbReference type="Gene3D" id="3.30.565.10">
    <property type="entry name" value="Histidine kinase-like ATPase, C-terminal domain"/>
    <property type="match status" value="1"/>
</dbReference>
<reference evidence="11 12" key="1">
    <citation type="submission" date="2018-12" db="EMBL/GenBank/DDBJ databases">
        <title>Deinococcus radiophilus ATCC 27603 genome sequencing and assembly.</title>
        <authorList>
            <person name="Maclea K.S."/>
            <person name="Maynard C.R."/>
        </authorList>
    </citation>
    <scope>NUCLEOTIDE SEQUENCE [LARGE SCALE GENOMIC DNA]</scope>
    <source>
        <strain evidence="11 12">ATCC 27603</strain>
    </source>
</reference>
<dbReference type="PRINTS" id="PR00344">
    <property type="entry name" value="BCTRLSENSOR"/>
</dbReference>
<proteinExistence type="predicted"/>
<organism evidence="11 12">
    <name type="scientific">Deinococcus radiophilus</name>
    <dbReference type="NCBI Taxonomy" id="32062"/>
    <lineage>
        <taxon>Bacteria</taxon>
        <taxon>Thermotogati</taxon>
        <taxon>Deinococcota</taxon>
        <taxon>Deinococci</taxon>
        <taxon>Deinococcales</taxon>
        <taxon>Deinococcaceae</taxon>
        <taxon>Deinococcus</taxon>
    </lineage>
</organism>
<evidence type="ECO:0000256" key="6">
    <source>
        <dbReference type="ARBA" id="ARBA00022777"/>
    </source>
</evidence>
<evidence type="ECO:0000256" key="9">
    <source>
        <dbReference type="SAM" id="MobiDB-lite"/>
    </source>
</evidence>
<dbReference type="CDD" id="cd00082">
    <property type="entry name" value="HisKA"/>
    <property type="match status" value="1"/>
</dbReference>
<dbReference type="InterPro" id="IPR005467">
    <property type="entry name" value="His_kinase_dom"/>
</dbReference>
<dbReference type="EC" id="2.7.13.3" evidence="2"/>
<feature type="domain" description="Histidine kinase" evidence="10">
    <location>
        <begin position="138"/>
        <end position="358"/>
    </location>
</feature>
<evidence type="ECO:0000259" key="10">
    <source>
        <dbReference type="PROSITE" id="PS50109"/>
    </source>
</evidence>
<comment type="catalytic activity">
    <reaction evidence="1">
        <text>ATP + protein L-histidine = ADP + protein N-phospho-L-histidine.</text>
        <dbReference type="EC" id="2.7.13.3"/>
    </reaction>
</comment>
<dbReference type="GO" id="GO:0007234">
    <property type="term" value="P:osmosensory signaling via phosphorelay pathway"/>
    <property type="evidence" value="ECO:0007669"/>
    <property type="project" value="TreeGrafter"/>
</dbReference>
<dbReference type="SUPFAM" id="SSF47384">
    <property type="entry name" value="Homodimeric domain of signal transducing histidine kinase"/>
    <property type="match status" value="1"/>
</dbReference>
<dbReference type="AlphaFoldDB" id="A0A431W4A2"/>
<feature type="region of interest" description="Disordered" evidence="9">
    <location>
        <begin position="1"/>
        <end position="27"/>
    </location>
</feature>
<dbReference type="SMART" id="SM00388">
    <property type="entry name" value="HisKA"/>
    <property type="match status" value="1"/>
</dbReference>
<evidence type="ECO:0000256" key="1">
    <source>
        <dbReference type="ARBA" id="ARBA00000085"/>
    </source>
</evidence>
<dbReference type="GO" id="GO:0030295">
    <property type="term" value="F:protein kinase activator activity"/>
    <property type="evidence" value="ECO:0007669"/>
    <property type="project" value="TreeGrafter"/>
</dbReference>
<dbReference type="GO" id="GO:0000155">
    <property type="term" value="F:phosphorelay sensor kinase activity"/>
    <property type="evidence" value="ECO:0007669"/>
    <property type="project" value="InterPro"/>
</dbReference>
<keyword evidence="5" id="KW-0547">Nucleotide-binding</keyword>
<comment type="caution">
    <text evidence="11">The sequence shown here is derived from an EMBL/GenBank/DDBJ whole genome shotgun (WGS) entry which is preliminary data.</text>
</comment>
<dbReference type="InterPro" id="IPR035965">
    <property type="entry name" value="PAS-like_dom_sf"/>
</dbReference>
<keyword evidence="3" id="KW-0597">Phosphoprotein</keyword>
<feature type="compositionally biased region" description="Basic and acidic residues" evidence="9">
    <location>
        <begin position="1"/>
        <end position="19"/>
    </location>
</feature>
<dbReference type="PROSITE" id="PS50109">
    <property type="entry name" value="HIS_KIN"/>
    <property type="match status" value="1"/>
</dbReference>
<dbReference type="GO" id="GO:0005524">
    <property type="term" value="F:ATP binding"/>
    <property type="evidence" value="ECO:0007669"/>
    <property type="project" value="UniProtKB-KW"/>
</dbReference>
<keyword evidence="12" id="KW-1185">Reference proteome</keyword>
<dbReference type="RefSeq" id="WP_126351038.1">
    <property type="nucleotide sequence ID" value="NZ_CP086380.1"/>
</dbReference>
<name>A0A431W4A2_9DEIO</name>
<dbReference type="GO" id="GO:0000156">
    <property type="term" value="F:phosphorelay response regulator activity"/>
    <property type="evidence" value="ECO:0007669"/>
    <property type="project" value="TreeGrafter"/>
</dbReference>
<sequence>MTAEFERGETAPPRLEDRSSGQGSSAPAWLDALPQAVLLYRQERTELGEQLVVTGLNRAASELWGIPESRAVGRPLLEVVRRHTLEALAERGGELELEAGGRALRCEARLEGQGGTLILEDLSEHRRREAELREATAVLSHEFRTPVTAIRGVLEALEYDMPRELQQNFVAQGLQETERLARLVEDLAVGFRPTRARTLTLSEAFERAERLLDTEYDLGRPTKGAKRQATKRGAAPRRRVQLVFGEDHLVRADPDKLLQVLLNLIENAFKYGPEGALVEVATSAQNAWTEVAVLDQGDPISDTEGLFRAHTRGRHVSGQGSGMGLYIVRSIVQGWGGQAWAERRGDRNAFCFTVPGVG</sequence>
<dbReference type="Gene3D" id="1.10.287.130">
    <property type="match status" value="1"/>
</dbReference>
<evidence type="ECO:0000313" key="12">
    <source>
        <dbReference type="Proteomes" id="UP000277766"/>
    </source>
</evidence>
<dbReference type="InterPro" id="IPR050351">
    <property type="entry name" value="BphY/WalK/GraS-like"/>
</dbReference>
<dbReference type="Proteomes" id="UP000277766">
    <property type="component" value="Unassembled WGS sequence"/>
</dbReference>
<evidence type="ECO:0000313" key="11">
    <source>
        <dbReference type="EMBL" id="RTR30257.1"/>
    </source>
</evidence>
<keyword evidence="4" id="KW-0808">Transferase</keyword>
<accession>A0A431W4A2</accession>
<dbReference type="PANTHER" id="PTHR42878">
    <property type="entry name" value="TWO-COMPONENT HISTIDINE KINASE"/>
    <property type="match status" value="1"/>
</dbReference>
<dbReference type="SUPFAM" id="SSF55785">
    <property type="entry name" value="PYP-like sensor domain (PAS domain)"/>
    <property type="match status" value="1"/>
</dbReference>
<dbReference type="OrthoDB" id="84942at2"/>
<dbReference type="SUPFAM" id="SSF55874">
    <property type="entry name" value="ATPase domain of HSP90 chaperone/DNA topoisomerase II/histidine kinase"/>
    <property type="match status" value="1"/>
</dbReference>
<dbReference type="InterPro" id="IPR003661">
    <property type="entry name" value="HisK_dim/P_dom"/>
</dbReference>
<dbReference type="InterPro" id="IPR036890">
    <property type="entry name" value="HATPase_C_sf"/>
</dbReference>
<evidence type="ECO:0000256" key="2">
    <source>
        <dbReference type="ARBA" id="ARBA00012438"/>
    </source>
</evidence>
<protein>
    <recommendedName>
        <fullName evidence="2">histidine kinase</fullName>
        <ecNumber evidence="2">2.7.13.3</ecNumber>
    </recommendedName>
</protein>
<dbReference type="InterPro" id="IPR036097">
    <property type="entry name" value="HisK_dim/P_sf"/>
</dbReference>
<dbReference type="Pfam" id="PF02518">
    <property type="entry name" value="HATPase_c"/>
    <property type="match status" value="1"/>
</dbReference>
<keyword evidence="6 11" id="KW-0418">Kinase</keyword>
<evidence type="ECO:0000256" key="5">
    <source>
        <dbReference type="ARBA" id="ARBA00022741"/>
    </source>
</evidence>
<evidence type="ECO:0000256" key="8">
    <source>
        <dbReference type="ARBA" id="ARBA00023012"/>
    </source>
</evidence>
<evidence type="ECO:0000256" key="7">
    <source>
        <dbReference type="ARBA" id="ARBA00022840"/>
    </source>
</evidence>
<dbReference type="PANTHER" id="PTHR42878:SF7">
    <property type="entry name" value="SENSOR HISTIDINE KINASE GLRK"/>
    <property type="match status" value="1"/>
</dbReference>
<keyword evidence="7" id="KW-0067">ATP-binding</keyword>
<evidence type="ECO:0000256" key="3">
    <source>
        <dbReference type="ARBA" id="ARBA00022553"/>
    </source>
</evidence>
<gene>
    <name evidence="11" type="ORF">EJ104_01740</name>
</gene>
<dbReference type="Pfam" id="PF00512">
    <property type="entry name" value="HisKA"/>
    <property type="match status" value="1"/>
</dbReference>
<evidence type="ECO:0000256" key="4">
    <source>
        <dbReference type="ARBA" id="ARBA00022679"/>
    </source>
</evidence>
<dbReference type="InterPro" id="IPR004358">
    <property type="entry name" value="Sig_transdc_His_kin-like_C"/>
</dbReference>
<keyword evidence="8" id="KW-0902">Two-component regulatory system</keyword>